<reference evidence="2 3" key="1">
    <citation type="submission" date="2016-08" db="EMBL/GenBank/DDBJ databases">
        <title>Draft genome of Fabibacter sp. strain SK-8.</title>
        <authorList>
            <person name="Wong S.-K."/>
            <person name="Hamasaki K."/>
            <person name="Yoshizawa S."/>
        </authorList>
    </citation>
    <scope>NUCLEOTIDE SEQUENCE [LARGE SCALE GENOMIC DNA]</scope>
    <source>
        <strain evidence="2 3">SK-8</strain>
    </source>
</reference>
<feature type="chain" id="PRO_5009185949" description="Outer membrane protein beta-barrel domain-containing protein" evidence="1">
    <location>
        <begin position="23"/>
        <end position="241"/>
    </location>
</feature>
<comment type="caution">
    <text evidence="2">The sequence shown here is derived from an EMBL/GenBank/DDBJ whole genome shotgun (WGS) entry which is preliminary data.</text>
</comment>
<dbReference type="OrthoDB" id="1523667at2"/>
<evidence type="ECO:0008006" key="4">
    <source>
        <dbReference type="Google" id="ProtNLM"/>
    </source>
</evidence>
<dbReference type="STRING" id="1563681.BFP71_01110"/>
<gene>
    <name evidence="2" type="ORF">BFP71_01110</name>
</gene>
<protein>
    <recommendedName>
        <fullName evidence="4">Outer membrane protein beta-barrel domain-containing protein</fullName>
    </recommendedName>
</protein>
<feature type="signal peptide" evidence="1">
    <location>
        <begin position="1"/>
        <end position="22"/>
    </location>
</feature>
<evidence type="ECO:0000256" key="1">
    <source>
        <dbReference type="SAM" id="SignalP"/>
    </source>
</evidence>
<organism evidence="2 3">
    <name type="scientific">Roseivirga misakiensis</name>
    <dbReference type="NCBI Taxonomy" id="1563681"/>
    <lineage>
        <taxon>Bacteria</taxon>
        <taxon>Pseudomonadati</taxon>
        <taxon>Bacteroidota</taxon>
        <taxon>Cytophagia</taxon>
        <taxon>Cytophagales</taxon>
        <taxon>Roseivirgaceae</taxon>
        <taxon>Roseivirga</taxon>
    </lineage>
</organism>
<proteinExistence type="predicted"/>
<keyword evidence="3" id="KW-1185">Reference proteome</keyword>
<sequence length="241" mass="26587">MTSITKSLFLVLFLLVSLNVAAQQVGQTVDEEYTVENVFGINKGTNGGLISGFYYRQSKFLNDGNLVNYGIELVNIKHPRETKETTITGSSYVFGKSNYLLALRPTYGREKILFKKAPQQGARITAMVAAGPSIGIEVPYFLEFNGNRKEQYDPADPSHARNFIIGTAGPFRGLGRSKFVLGGHAKASLTFETNSSKKKVFGVEVGMSLDVYTRKINIIPESENNSSFAAAFLAVYFGRRR</sequence>
<name>A0A1E5T4K1_9BACT</name>
<evidence type="ECO:0000313" key="3">
    <source>
        <dbReference type="Proteomes" id="UP000095552"/>
    </source>
</evidence>
<dbReference type="EMBL" id="MDGQ01000003">
    <property type="protein sequence ID" value="OEK06305.1"/>
    <property type="molecule type" value="Genomic_DNA"/>
</dbReference>
<dbReference type="Proteomes" id="UP000095552">
    <property type="component" value="Unassembled WGS sequence"/>
</dbReference>
<accession>A0A1E5T4K1</accession>
<keyword evidence="1" id="KW-0732">Signal</keyword>
<evidence type="ECO:0000313" key="2">
    <source>
        <dbReference type="EMBL" id="OEK06305.1"/>
    </source>
</evidence>
<dbReference type="RefSeq" id="WP_069833616.1">
    <property type="nucleotide sequence ID" value="NZ_MDGQ01000003.1"/>
</dbReference>
<dbReference type="AlphaFoldDB" id="A0A1E5T4K1"/>